<dbReference type="EMBL" id="JAKZJU020000001">
    <property type="protein sequence ID" value="MDL2058420.1"/>
    <property type="molecule type" value="Genomic_DNA"/>
</dbReference>
<dbReference type="SUPFAM" id="SSF46785">
    <property type="entry name" value="Winged helix' DNA-binding domain"/>
    <property type="match status" value="1"/>
</dbReference>
<keyword evidence="4" id="KW-0804">Transcription</keyword>
<organism evidence="6 7">
    <name type="scientific">Mesosutterella faecium</name>
    <dbReference type="NCBI Taxonomy" id="2925194"/>
    <lineage>
        <taxon>Bacteria</taxon>
        <taxon>Pseudomonadati</taxon>
        <taxon>Pseudomonadota</taxon>
        <taxon>Betaproteobacteria</taxon>
        <taxon>Burkholderiales</taxon>
        <taxon>Sutterellaceae</taxon>
        <taxon>Mesosutterella</taxon>
    </lineage>
</organism>
<dbReference type="PROSITE" id="PS50931">
    <property type="entry name" value="HTH_LYSR"/>
    <property type="match status" value="1"/>
</dbReference>
<dbReference type="Pfam" id="PF03466">
    <property type="entry name" value="LysR_substrate"/>
    <property type="match status" value="1"/>
</dbReference>
<dbReference type="InterPro" id="IPR036390">
    <property type="entry name" value="WH_DNA-bd_sf"/>
</dbReference>
<keyword evidence="3" id="KW-0238">DNA-binding</keyword>
<dbReference type="Proteomes" id="UP001165481">
    <property type="component" value="Unassembled WGS sequence"/>
</dbReference>
<name>A0ABT7IJ64_9BURK</name>
<evidence type="ECO:0000256" key="2">
    <source>
        <dbReference type="ARBA" id="ARBA00023015"/>
    </source>
</evidence>
<reference evidence="6" key="1">
    <citation type="submission" date="2023-03" db="EMBL/GenBank/DDBJ databases">
        <title>Mesosutterella sp. nov. isolated from porcine feces.</title>
        <authorList>
            <person name="Yu S."/>
        </authorList>
    </citation>
    <scope>NUCLEOTIDE SEQUENCE</scope>
    <source>
        <strain evidence="6">AGMB02718</strain>
    </source>
</reference>
<gene>
    <name evidence="6" type="ORF">MUN46_000380</name>
</gene>
<comment type="caution">
    <text evidence="6">The sequence shown here is derived from an EMBL/GenBank/DDBJ whole genome shotgun (WGS) entry which is preliminary data.</text>
</comment>
<dbReference type="Pfam" id="PF00126">
    <property type="entry name" value="HTH_1"/>
    <property type="match status" value="1"/>
</dbReference>
<feature type="domain" description="HTH lysR-type" evidence="5">
    <location>
        <begin position="1"/>
        <end position="58"/>
    </location>
</feature>
<dbReference type="InterPro" id="IPR036388">
    <property type="entry name" value="WH-like_DNA-bd_sf"/>
</dbReference>
<dbReference type="InterPro" id="IPR005119">
    <property type="entry name" value="LysR_subst-bd"/>
</dbReference>
<dbReference type="SUPFAM" id="SSF53850">
    <property type="entry name" value="Periplasmic binding protein-like II"/>
    <property type="match status" value="1"/>
</dbReference>
<evidence type="ECO:0000256" key="3">
    <source>
        <dbReference type="ARBA" id="ARBA00023125"/>
    </source>
</evidence>
<accession>A0ABT7IJ64</accession>
<evidence type="ECO:0000256" key="1">
    <source>
        <dbReference type="ARBA" id="ARBA00009437"/>
    </source>
</evidence>
<dbReference type="PANTHER" id="PTHR30419">
    <property type="entry name" value="HTH-TYPE TRANSCRIPTIONAL REGULATOR YBHD"/>
    <property type="match status" value="1"/>
</dbReference>
<evidence type="ECO:0000313" key="7">
    <source>
        <dbReference type="Proteomes" id="UP001165481"/>
    </source>
</evidence>
<protein>
    <submittedName>
        <fullName evidence="6">LysR family transcriptional regulator</fullName>
    </submittedName>
</protein>
<dbReference type="RefSeq" id="WP_243376866.1">
    <property type="nucleotide sequence ID" value="NZ_JAKZJU020000001.1"/>
</dbReference>
<dbReference type="Gene3D" id="1.10.10.10">
    <property type="entry name" value="Winged helix-like DNA-binding domain superfamily/Winged helix DNA-binding domain"/>
    <property type="match status" value="1"/>
</dbReference>
<proteinExistence type="inferred from homology"/>
<dbReference type="PRINTS" id="PR00039">
    <property type="entry name" value="HTHLYSR"/>
</dbReference>
<dbReference type="PANTHER" id="PTHR30419:SF8">
    <property type="entry name" value="NITROGEN ASSIMILATION TRANSCRIPTIONAL ACTIVATOR-RELATED"/>
    <property type="match status" value="1"/>
</dbReference>
<evidence type="ECO:0000313" key="6">
    <source>
        <dbReference type="EMBL" id="MDL2058420.1"/>
    </source>
</evidence>
<dbReference type="CDD" id="cd05466">
    <property type="entry name" value="PBP2_LTTR_substrate"/>
    <property type="match status" value="1"/>
</dbReference>
<keyword evidence="7" id="KW-1185">Reference proteome</keyword>
<keyword evidence="2" id="KW-0805">Transcription regulation</keyword>
<dbReference type="InterPro" id="IPR000847">
    <property type="entry name" value="LysR_HTH_N"/>
</dbReference>
<evidence type="ECO:0000259" key="5">
    <source>
        <dbReference type="PROSITE" id="PS50931"/>
    </source>
</evidence>
<dbReference type="InterPro" id="IPR050950">
    <property type="entry name" value="HTH-type_LysR_regulators"/>
</dbReference>
<sequence length="296" mass="32370">MNLRVLKSFLMVCRTGNITRASELLHLSQPALSRQIQELEEELGAPLFLRSRRQVTLTEGGLLFQKRAAAILALAEDAAAEVRQALRSGELAGRVRIGVVESNAMKVLAREIGRWRAEHPRVEFEILSATSDSISSGLDRGTLDMGVVIEPVEVAKYESLVFPVTERWGALVGKASALWELDSVSLAELKAQPLILPYRSIVDDAVSGWFENVPGTLRTAGRVSLVSNAFPLIEAGIGAAVCIEGAFAIRPSPECRFVPIEPEIRTGHRLIRRRQGRLARAPELFWNELSALCGGA</sequence>
<evidence type="ECO:0000256" key="4">
    <source>
        <dbReference type="ARBA" id="ARBA00023163"/>
    </source>
</evidence>
<comment type="similarity">
    <text evidence="1">Belongs to the LysR transcriptional regulatory family.</text>
</comment>
<dbReference type="Gene3D" id="3.40.190.290">
    <property type="match status" value="1"/>
</dbReference>